<evidence type="ECO:0000313" key="2">
    <source>
        <dbReference type="Proteomes" id="UP000790377"/>
    </source>
</evidence>
<comment type="caution">
    <text evidence="1">The sequence shown here is derived from an EMBL/GenBank/DDBJ whole genome shotgun (WGS) entry which is preliminary data.</text>
</comment>
<reference evidence="1" key="1">
    <citation type="journal article" date="2021" name="New Phytol.">
        <title>Evolutionary innovations through gain and loss of genes in the ectomycorrhizal Boletales.</title>
        <authorList>
            <person name="Wu G."/>
            <person name="Miyauchi S."/>
            <person name="Morin E."/>
            <person name="Kuo A."/>
            <person name="Drula E."/>
            <person name="Varga T."/>
            <person name="Kohler A."/>
            <person name="Feng B."/>
            <person name="Cao Y."/>
            <person name="Lipzen A."/>
            <person name="Daum C."/>
            <person name="Hundley H."/>
            <person name="Pangilinan J."/>
            <person name="Johnson J."/>
            <person name="Barry K."/>
            <person name="LaButti K."/>
            <person name="Ng V."/>
            <person name="Ahrendt S."/>
            <person name="Min B."/>
            <person name="Choi I.G."/>
            <person name="Park H."/>
            <person name="Plett J.M."/>
            <person name="Magnuson J."/>
            <person name="Spatafora J.W."/>
            <person name="Nagy L.G."/>
            <person name="Henrissat B."/>
            <person name="Grigoriev I.V."/>
            <person name="Yang Z.L."/>
            <person name="Xu J."/>
            <person name="Martin F.M."/>
        </authorList>
    </citation>
    <scope>NUCLEOTIDE SEQUENCE</scope>
    <source>
        <strain evidence="1">ATCC 28755</strain>
    </source>
</reference>
<keyword evidence="2" id="KW-1185">Reference proteome</keyword>
<accession>A0ACB7ZYQ7</accession>
<proteinExistence type="predicted"/>
<sequence length="126" mass="14839">MSHYETYLPKQQPLPDDENTRSLRFHVIEGITGRVMEPPGYRGEILALELFRDSDGKRLDSEDVPELEVYDICDVDAPFLVNPYFNHVPEHSMIHLYAIRQDWQYEVYYDGEKAKTIVFPRVLYVS</sequence>
<dbReference type="EMBL" id="MU268046">
    <property type="protein sequence ID" value="KAH7906246.1"/>
    <property type="molecule type" value="Genomic_DNA"/>
</dbReference>
<dbReference type="Proteomes" id="UP000790377">
    <property type="component" value="Unassembled WGS sequence"/>
</dbReference>
<organism evidence="1 2">
    <name type="scientific">Hygrophoropsis aurantiaca</name>
    <dbReference type="NCBI Taxonomy" id="72124"/>
    <lineage>
        <taxon>Eukaryota</taxon>
        <taxon>Fungi</taxon>
        <taxon>Dikarya</taxon>
        <taxon>Basidiomycota</taxon>
        <taxon>Agaricomycotina</taxon>
        <taxon>Agaricomycetes</taxon>
        <taxon>Agaricomycetidae</taxon>
        <taxon>Boletales</taxon>
        <taxon>Coniophorineae</taxon>
        <taxon>Hygrophoropsidaceae</taxon>
        <taxon>Hygrophoropsis</taxon>
    </lineage>
</organism>
<evidence type="ECO:0000313" key="1">
    <source>
        <dbReference type="EMBL" id="KAH7906246.1"/>
    </source>
</evidence>
<gene>
    <name evidence="1" type="ORF">BJ138DRAFT_1117742</name>
</gene>
<protein>
    <submittedName>
        <fullName evidence="1">Uncharacterized protein</fullName>
    </submittedName>
</protein>
<name>A0ACB7ZYQ7_9AGAM</name>